<dbReference type="EMBL" id="CP000087">
    <property type="protein sequence ID" value="ABE05338.1"/>
    <property type="molecule type" value="Genomic_DNA"/>
</dbReference>
<dbReference type="InterPro" id="IPR010982">
    <property type="entry name" value="Lambda_DNA-bd_dom_sf"/>
</dbReference>
<name>Q1RH26_RICBR</name>
<proteinExistence type="predicted"/>
<dbReference type="AlphaFoldDB" id="Q1RH26"/>
<organism evidence="2 3">
    <name type="scientific">Rickettsia bellii (strain RML369-C)</name>
    <dbReference type="NCBI Taxonomy" id="336407"/>
    <lineage>
        <taxon>Bacteria</taxon>
        <taxon>Pseudomonadati</taxon>
        <taxon>Pseudomonadota</taxon>
        <taxon>Alphaproteobacteria</taxon>
        <taxon>Rickettsiales</taxon>
        <taxon>Rickettsiaceae</taxon>
        <taxon>Rickettsieae</taxon>
        <taxon>Rickettsia</taxon>
        <taxon>belli group</taxon>
    </lineage>
</organism>
<dbReference type="InterPro" id="IPR001387">
    <property type="entry name" value="Cro/C1-type_HTH"/>
</dbReference>
<accession>Q1RH26</accession>
<evidence type="ECO:0000313" key="2">
    <source>
        <dbReference type="EMBL" id="ABE05338.1"/>
    </source>
</evidence>
<dbReference type="SUPFAM" id="SSF47413">
    <property type="entry name" value="lambda repressor-like DNA-binding domains"/>
    <property type="match status" value="1"/>
</dbReference>
<dbReference type="Pfam" id="PF01381">
    <property type="entry name" value="HTH_3"/>
    <property type="match status" value="1"/>
</dbReference>
<dbReference type="KEGG" id="rbe:RBE_1257"/>
<dbReference type="Gene3D" id="1.10.260.40">
    <property type="entry name" value="lambda repressor-like DNA-binding domains"/>
    <property type="match status" value="1"/>
</dbReference>
<reference evidence="2 3" key="1">
    <citation type="journal article" date="2006" name="PLoS Genet.">
        <title>Genome sequence of Rickettsia bellii illuminates the role of amoebae in gene exchanges between intracellular pathogens.</title>
        <authorList>
            <person name="Ogata H."/>
            <person name="La Scola B."/>
            <person name="Audic S."/>
            <person name="Renesto P."/>
            <person name="Blanc G."/>
            <person name="Robert C."/>
            <person name="Fournier P.-E."/>
            <person name="Claverie J.-M."/>
            <person name="Raoult D."/>
        </authorList>
    </citation>
    <scope>NUCLEOTIDE SEQUENCE [LARGE SCALE GENOMIC DNA]</scope>
    <source>
        <strain evidence="2 3">RML369-C</strain>
    </source>
</reference>
<dbReference type="eggNOG" id="COG1396">
    <property type="taxonomic scope" value="Bacteria"/>
</dbReference>
<dbReference type="OrthoDB" id="8448583at2"/>
<gene>
    <name evidence="2" type="ordered locus">RBE_1257</name>
</gene>
<sequence>MYNVYLKLNILCNNQFLILSLLLIMNTIKHIDKIASERLKQRRIAIGLSQKELGETLDISAIQIKKYEEGISTIPVSRLYVLAKILNTPLKHFFNTSISEEERLNTDDNIFDNEIEYLSNEIDEHLLNNVAEEDEDYEYNIPFSREDLTRTLEREILSLTRAFTKIQNPDVRKIIIELVRSLAICV</sequence>
<feature type="domain" description="HTH cro/C1-type" evidence="1">
    <location>
        <begin position="39"/>
        <end position="93"/>
    </location>
</feature>
<dbReference type="SMART" id="SM00530">
    <property type="entry name" value="HTH_XRE"/>
    <property type="match status" value="1"/>
</dbReference>
<protein>
    <recommendedName>
        <fullName evidence="1">HTH cro/C1-type domain-containing protein</fullName>
    </recommendedName>
</protein>
<evidence type="ECO:0000259" key="1">
    <source>
        <dbReference type="PROSITE" id="PS50943"/>
    </source>
</evidence>
<dbReference type="CDD" id="cd00093">
    <property type="entry name" value="HTH_XRE"/>
    <property type="match status" value="1"/>
</dbReference>
<dbReference type="Proteomes" id="UP000001951">
    <property type="component" value="Chromosome"/>
</dbReference>
<dbReference type="HOGENOM" id="CLU_066192_26_0_5"/>
<evidence type="ECO:0000313" key="3">
    <source>
        <dbReference type="Proteomes" id="UP000001951"/>
    </source>
</evidence>
<dbReference type="GO" id="GO:0003677">
    <property type="term" value="F:DNA binding"/>
    <property type="evidence" value="ECO:0007669"/>
    <property type="project" value="InterPro"/>
</dbReference>
<dbReference type="PROSITE" id="PS50943">
    <property type="entry name" value="HTH_CROC1"/>
    <property type="match status" value="1"/>
</dbReference>